<name>A0A518RH14_9SPHN</name>
<dbReference type="Proteomes" id="UP000318055">
    <property type="component" value="Chromosome"/>
</dbReference>
<evidence type="ECO:0000313" key="1">
    <source>
        <dbReference type="EMBL" id="QDX26746.1"/>
    </source>
</evidence>
<dbReference type="KEGG" id="ssua:FPZ54_12490"/>
<sequence length="609" mass="66811">MAKRPLAKQTPAVSGTRPFLGPVLLKSNASEADVALANSICDEILDRLNLASTVNRKLLSSTTSTEGGLSLATLMIECTTTPAWAPNSKLVDCSHHIIVVAVKGAMAAICASEAAIRDWVSTHLKCACALPHKVIEDAFVGTAATAMWLRGAHVPTASKPTAKSLIGPALEDALDPLGDQSYFYSAVRSTVTMSQTDRLLRKKPQTESPVGAAPSSSRIWLNRPSSWLSFCSDLEAILDRALSPPAPAQPPFKALAQRLEGLDGVEEAYDAAMVPFALLSDSDEEERDLAQIWAYDCRFEVMPTIGASLDLDIWVEGIFIGRAKLTISYIEKIKIEIKWPSPPAEGESRRVEFEKAVSKNWLKIYYKGGVTLVGTDAYKMAWRDQPFEWDFQDLTGYEVGEEKPARYNEKTLAECIGTAKEDGTLDNSLFGYVVRKAFTTGWLASDDGSMELADFIHIDPKAQMVSLIHAKASKSNEDHRHVSVAQYEVVVGQAIKNLRHLDRTLLSDALETGKGKKIAGAVWHEGKPQPDRSGMIKAARDLGENYQKRVIIFQPQLTKREWDDCWGPKKTAKGDRLIRMKQLDTLMHAARLSARSTGGDLIGWADASI</sequence>
<dbReference type="RefSeq" id="WP_145847660.1">
    <property type="nucleotide sequence ID" value="NZ_CP042239.1"/>
</dbReference>
<dbReference type="AlphaFoldDB" id="A0A518RH14"/>
<gene>
    <name evidence="1" type="ORF">FPZ54_12490</name>
</gene>
<dbReference type="OrthoDB" id="9148897at2"/>
<proteinExistence type="predicted"/>
<protein>
    <submittedName>
        <fullName evidence="1">Uncharacterized protein</fullName>
    </submittedName>
</protein>
<organism evidence="1 2">
    <name type="scientific">Sphingomonas suaedae</name>
    <dbReference type="NCBI Taxonomy" id="2599297"/>
    <lineage>
        <taxon>Bacteria</taxon>
        <taxon>Pseudomonadati</taxon>
        <taxon>Pseudomonadota</taxon>
        <taxon>Alphaproteobacteria</taxon>
        <taxon>Sphingomonadales</taxon>
        <taxon>Sphingomonadaceae</taxon>
        <taxon>Sphingomonas</taxon>
    </lineage>
</organism>
<keyword evidence="2" id="KW-1185">Reference proteome</keyword>
<evidence type="ECO:0000313" key="2">
    <source>
        <dbReference type="Proteomes" id="UP000318055"/>
    </source>
</evidence>
<accession>A0A518RH14</accession>
<reference evidence="1 2" key="1">
    <citation type="submission" date="2019-07" db="EMBL/GenBank/DDBJ databases">
        <title>Sphingomonas alkalisoli sp. nov., isolated from rhizosphere soil of Suaedae salsa.</title>
        <authorList>
            <person name="Zhang H."/>
            <person name="Xu L."/>
            <person name="Zhang J.-X."/>
            <person name="Sun J.-Q."/>
        </authorList>
    </citation>
    <scope>NUCLEOTIDE SEQUENCE [LARGE SCALE GENOMIC DNA]</scope>
    <source>
        <strain evidence="1 2">XS-10</strain>
    </source>
</reference>
<dbReference type="EMBL" id="CP042239">
    <property type="protein sequence ID" value="QDX26746.1"/>
    <property type="molecule type" value="Genomic_DNA"/>
</dbReference>